<sequence length="205" mass="21158">GIGSAPVRLDHVAADTAERLGYLFERRGVALGADLHPVTVSGDADRLGQVTANLLANAARYTPPGGTVQLAVTAESGVATVTVTDTGPGVAPEERERIFDRFVRGAAASGTAGSGIGLAVVRELVTAHGGQVRVTDGPGGGSRFVVTLPAVPAAPDLTATTHDPDIHPTGGVSHGNWIHHTARIHPQQPRRNQSHGQHHPRILPP</sequence>
<dbReference type="EMBL" id="WJHE01001307">
    <property type="protein sequence ID" value="MST34927.1"/>
    <property type="molecule type" value="Genomic_DNA"/>
</dbReference>
<comment type="caution">
    <text evidence="8">The sequence shown here is derived from an EMBL/GenBank/DDBJ whole genome shotgun (WGS) entry which is preliminary data.</text>
</comment>
<evidence type="ECO:0000256" key="3">
    <source>
        <dbReference type="ARBA" id="ARBA00022679"/>
    </source>
</evidence>
<dbReference type="InterPro" id="IPR050736">
    <property type="entry name" value="Sensor_HK_Regulatory"/>
</dbReference>
<evidence type="ECO:0000256" key="4">
    <source>
        <dbReference type="ARBA" id="ARBA00022777"/>
    </source>
</evidence>
<dbReference type="PANTHER" id="PTHR43711">
    <property type="entry name" value="TWO-COMPONENT HISTIDINE KINASE"/>
    <property type="match status" value="1"/>
</dbReference>
<evidence type="ECO:0000256" key="6">
    <source>
        <dbReference type="SAM" id="MobiDB-lite"/>
    </source>
</evidence>
<evidence type="ECO:0000256" key="2">
    <source>
        <dbReference type="ARBA" id="ARBA00012438"/>
    </source>
</evidence>
<dbReference type="PANTHER" id="PTHR43711:SF1">
    <property type="entry name" value="HISTIDINE KINASE 1"/>
    <property type="match status" value="1"/>
</dbReference>
<gene>
    <name evidence="8" type="ORF">GHK86_19640</name>
</gene>
<name>A0ABW9QZ13_9ACTN</name>
<dbReference type="InterPro" id="IPR005467">
    <property type="entry name" value="His_kinase_dom"/>
</dbReference>
<keyword evidence="3" id="KW-0808">Transferase</keyword>
<dbReference type="Gene3D" id="3.30.565.10">
    <property type="entry name" value="Histidine kinase-like ATPase, C-terminal domain"/>
    <property type="match status" value="1"/>
</dbReference>
<comment type="catalytic activity">
    <reaction evidence="1">
        <text>ATP + protein L-histidine = ADP + protein N-phospho-L-histidine.</text>
        <dbReference type="EC" id="2.7.13.3"/>
    </reaction>
</comment>
<dbReference type="Pfam" id="PF02518">
    <property type="entry name" value="HATPase_c"/>
    <property type="match status" value="1"/>
</dbReference>
<feature type="compositionally biased region" description="Basic residues" evidence="6">
    <location>
        <begin position="192"/>
        <end position="205"/>
    </location>
</feature>
<feature type="non-terminal residue" evidence="8">
    <location>
        <position position="1"/>
    </location>
</feature>
<evidence type="ECO:0000256" key="5">
    <source>
        <dbReference type="ARBA" id="ARBA00023012"/>
    </source>
</evidence>
<keyword evidence="9" id="KW-1185">Reference proteome</keyword>
<evidence type="ECO:0000313" key="8">
    <source>
        <dbReference type="EMBL" id="MST34927.1"/>
    </source>
</evidence>
<dbReference type="PRINTS" id="PR00344">
    <property type="entry name" value="BCTRLSENSOR"/>
</dbReference>
<feature type="region of interest" description="Disordered" evidence="6">
    <location>
        <begin position="185"/>
        <end position="205"/>
    </location>
</feature>
<protein>
    <recommendedName>
        <fullName evidence="2">histidine kinase</fullName>
        <ecNumber evidence="2">2.7.13.3</ecNumber>
    </recommendedName>
</protein>
<reference evidence="8 9" key="1">
    <citation type="submission" date="2019-11" db="EMBL/GenBank/DDBJ databases">
        <title>Acidiferrimicrobium australis gen. nov., sp. nov., an acidophilic and obligately heterotrophic, member of the Actinobacteria that catalyses dissimilatory oxido- reduction of iron isolated from metal-rich acidic water in Chile.</title>
        <authorList>
            <person name="Gonzalez D."/>
            <person name="Huber K."/>
            <person name="Hedrich S."/>
            <person name="Rojas-Villalobos C."/>
            <person name="Quatrini R."/>
            <person name="Dinamarca M.A."/>
            <person name="Schwarz A."/>
            <person name="Canales C."/>
            <person name="Nancucheo I."/>
        </authorList>
    </citation>
    <scope>NUCLEOTIDE SEQUENCE [LARGE SCALE GENOMIC DNA]</scope>
    <source>
        <strain evidence="8 9">USS-CCA1</strain>
    </source>
</reference>
<organism evidence="8 9">
    <name type="scientific">Acidiferrimicrobium australe</name>
    <dbReference type="NCBI Taxonomy" id="2664430"/>
    <lineage>
        <taxon>Bacteria</taxon>
        <taxon>Bacillati</taxon>
        <taxon>Actinomycetota</taxon>
        <taxon>Acidimicrobiia</taxon>
        <taxon>Acidimicrobiales</taxon>
        <taxon>Acidimicrobiaceae</taxon>
        <taxon>Acidiferrimicrobium</taxon>
    </lineage>
</organism>
<dbReference type="EC" id="2.7.13.3" evidence="2"/>
<dbReference type="InterPro" id="IPR036890">
    <property type="entry name" value="HATPase_C_sf"/>
</dbReference>
<dbReference type="InterPro" id="IPR003594">
    <property type="entry name" value="HATPase_dom"/>
</dbReference>
<evidence type="ECO:0000313" key="9">
    <source>
        <dbReference type="Proteomes" id="UP000437736"/>
    </source>
</evidence>
<accession>A0ABW9QZ13</accession>
<evidence type="ECO:0000256" key="1">
    <source>
        <dbReference type="ARBA" id="ARBA00000085"/>
    </source>
</evidence>
<keyword evidence="4" id="KW-0418">Kinase</keyword>
<dbReference type="SUPFAM" id="SSF55874">
    <property type="entry name" value="ATPase domain of HSP90 chaperone/DNA topoisomerase II/histidine kinase"/>
    <property type="match status" value="1"/>
</dbReference>
<evidence type="ECO:0000259" key="7">
    <source>
        <dbReference type="PROSITE" id="PS50109"/>
    </source>
</evidence>
<feature type="domain" description="Histidine kinase" evidence="7">
    <location>
        <begin position="1"/>
        <end position="152"/>
    </location>
</feature>
<dbReference type="SMART" id="SM00387">
    <property type="entry name" value="HATPase_c"/>
    <property type="match status" value="1"/>
</dbReference>
<dbReference type="InterPro" id="IPR004358">
    <property type="entry name" value="Sig_transdc_His_kin-like_C"/>
</dbReference>
<dbReference type="PROSITE" id="PS50109">
    <property type="entry name" value="HIS_KIN"/>
    <property type="match status" value="1"/>
</dbReference>
<dbReference type="Proteomes" id="UP000437736">
    <property type="component" value="Unassembled WGS sequence"/>
</dbReference>
<proteinExistence type="predicted"/>
<keyword evidence="5" id="KW-0902">Two-component regulatory system</keyword>